<reference evidence="2 3" key="1">
    <citation type="submission" date="2019-05" db="EMBL/GenBank/DDBJ databases">
        <title>Another draft genome of Portunus trituberculatus and its Hox gene families provides insights of decapod evolution.</title>
        <authorList>
            <person name="Jeong J.-H."/>
            <person name="Song I."/>
            <person name="Kim S."/>
            <person name="Choi T."/>
            <person name="Kim D."/>
            <person name="Ryu S."/>
            <person name="Kim W."/>
        </authorList>
    </citation>
    <scope>NUCLEOTIDE SEQUENCE [LARGE SCALE GENOMIC DNA]</scope>
    <source>
        <tissue evidence="2">Muscle</tissue>
    </source>
</reference>
<evidence type="ECO:0000313" key="2">
    <source>
        <dbReference type="EMBL" id="MPC25984.1"/>
    </source>
</evidence>
<gene>
    <name evidence="2" type="ORF">E2C01_019111</name>
</gene>
<keyword evidence="3" id="KW-1185">Reference proteome</keyword>
<dbReference type="EMBL" id="VSRR010001539">
    <property type="protein sequence ID" value="MPC25984.1"/>
    <property type="molecule type" value="Genomic_DNA"/>
</dbReference>
<evidence type="ECO:0000313" key="3">
    <source>
        <dbReference type="Proteomes" id="UP000324222"/>
    </source>
</evidence>
<dbReference type="AlphaFoldDB" id="A0A5B7DZ35"/>
<feature type="region of interest" description="Disordered" evidence="1">
    <location>
        <begin position="1"/>
        <end position="35"/>
    </location>
</feature>
<comment type="caution">
    <text evidence="2">The sequence shown here is derived from an EMBL/GenBank/DDBJ whole genome shotgun (WGS) entry which is preliminary data.</text>
</comment>
<evidence type="ECO:0000256" key="1">
    <source>
        <dbReference type="SAM" id="MobiDB-lite"/>
    </source>
</evidence>
<protein>
    <submittedName>
        <fullName evidence="2">Uncharacterized protein</fullName>
    </submittedName>
</protein>
<proteinExistence type="predicted"/>
<accession>A0A5B7DZ35</accession>
<dbReference type="Proteomes" id="UP000324222">
    <property type="component" value="Unassembled WGS sequence"/>
</dbReference>
<organism evidence="2 3">
    <name type="scientific">Portunus trituberculatus</name>
    <name type="common">Swimming crab</name>
    <name type="synonym">Neptunus trituberculatus</name>
    <dbReference type="NCBI Taxonomy" id="210409"/>
    <lineage>
        <taxon>Eukaryota</taxon>
        <taxon>Metazoa</taxon>
        <taxon>Ecdysozoa</taxon>
        <taxon>Arthropoda</taxon>
        <taxon>Crustacea</taxon>
        <taxon>Multicrustacea</taxon>
        <taxon>Malacostraca</taxon>
        <taxon>Eumalacostraca</taxon>
        <taxon>Eucarida</taxon>
        <taxon>Decapoda</taxon>
        <taxon>Pleocyemata</taxon>
        <taxon>Brachyura</taxon>
        <taxon>Eubrachyura</taxon>
        <taxon>Portunoidea</taxon>
        <taxon>Portunidae</taxon>
        <taxon>Portuninae</taxon>
        <taxon>Portunus</taxon>
    </lineage>
</organism>
<sequence length="105" mass="11476">MLPLDKPQVRHILPRPHSPDARPDLPYLQRSSGPPLAIKLPHPNVTCAARLSAIRRKINFPDAVLVQPCNPPDCFPRHTPITPIISAPALPLTPSPHSALWVTAS</sequence>
<name>A0A5B7DZ35_PORTR</name>